<evidence type="ECO:0000313" key="1">
    <source>
        <dbReference type="EMBL" id="PIK19194.1"/>
    </source>
</evidence>
<organism evidence="1 2">
    <name type="scientific">Prevotella intermedia</name>
    <dbReference type="NCBI Taxonomy" id="28131"/>
    <lineage>
        <taxon>Bacteria</taxon>
        <taxon>Pseudomonadati</taxon>
        <taxon>Bacteroidota</taxon>
        <taxon>Bacteroidia</taxon>
        <taxon>Bacteroidales</taxon>
        <taxon>Prevotellaceae</taxon>
        <taxon>Prevotella</taxon>
    </lineage>
</organism>
<dbReference type="Proteomes" id="UP000230046">
    <property type="component" value="Unassembled WGS sequence"/>
</dbReference>
<evidence type="ECO:0000313" key="2">
    <source>
        <dbReference type="Proteomes" id="UP000230046"/>
    </source>
</evidence>
<name>A0A2G8I6N6_PREIN</name>
<proteinExistence type="predicted"/>
<dbReference type="AlphaFoldDB" id="A0A2G8I6N6"/>
<reference evidence="1 2" key="1">
    <citation type="submission" date="2017-11" db="EMBL/GenBank/DDBJ databases">
        <title>Genome sequencing of Prevotella intermedia KCOM 1653.</title>
        <authorList>
            <person name="Kook J.-K."/>
            <person name="Park S.-N."/>
            <person name="Lim Y.K."/>
        </authorList>
    </citation>
    <scope>NUCLEOTIDE SEQUENCE [LARGE SCALE GENOMIC DNA]</scope>
    <source>
        <strain evidence="1 2">KCOM 1653</strain>
    </source>
</reference>
<protein>
    <submittedName>
        <fullName evidence="1">Uncharacterized protein</fullName>
    </submittedName>
</protein>
<sequence>MLCRRKEDYISVNIFHKPNNCVTSLLSTFYKTYCFALRKRRFCTVKAAVLRCKTAAFATPNRN</sequence>
<comment type="caution">
    <text evidence="1">The sequence shown here is derived from an EMBL/GenBank/DDBJ whole genome shotgun (WGS) entry which is preliminary data.</text>
</comment>
<dbReference type="EMBL" id="PEKN01000002">
    <property type="protein sequence ID" value="PIK19194.1"/>
    <property type="molecule type" value="Genomic_DNA"/>
</dbReference>
<gene>
    <name evidence="1" type="ORF">CTI18_09500</name>
</gene>
<accession>A0A2G8I6N6</accession>